<sequence length="322" mass="35499">MSRAAEDSDAFVACGEVRTCLLPTRDALDERTAVELLHLRPDERVRVSRHPNRHVVSPDVLTGVDCRLPTDTGARVRAVGTVRSRASLVEGRVIQSTASFSLPAVGADRRQSWGYYLVRPGLLVPLGRLPESAVVRGFLRGHRQGELDVGSIAESVLAHISRQDRILDHDPPLTAADTRLRWTAVRTTADEEPSSLLTKNEDGLSTLELRLPPGVAPSEAVGLCEDLALHDWLLTTVADKLDGLPTAAADGRAVLRVLRPLVDHLLHLWMPRARVDRALQTAWNQLEEAPGFSRQWNALAQRIRDQLAVRAIHLPDEVPGRR</sequence>
<dbReference type="NCBIfam" id="NF040565">
    <property type="entry name" value="SCO2521_fam"/>
    <property type="match status" value="1"/>
</dbReference>
<keyword evidence="2" id="KW-1185">Reference proteome</keyword>
<comment type="caution">
    <text evidence="1">The sequence shown here is derived from an EMBL/GenBank/DDBJ whole genome shotgun (WGS) entry which is preliminary data.</text>
</comment>
<name>A0ABW8BGE8_9ACTN</name>
<dbReference type="RefSeq" id="WP_212730116.1">
    <property type="nucleotide sequence ID" value="NZ_JBITPR010000049.1"/>
</dbReference>
<dbReference type="Proteomes" id="UP001614264">
    <property type="component" value="Unassembled WGS sequence"/>
</dbReference>
<accession>A0ABW8BGE8</accession>
<dbReference type="InterPro" id="IPR049749">
    <property type="entry name" value="SCO2521-like"/>
</dbReference>
<dbReference type="EMBL" id="JBITPR010000049">
    <property type="protein sequence ID" value="MFI7874097.1"/>
    <property type="molecule type" value="Genomic_DNA"/>
</dbReference>
<organism evidence="1 2">
    <name type="scientific">Streptomyces salinarius</name>
    <dbReference type="NCBI Taxonomy" id="2762598"/>
    <lineage>
        <taxon>Bacteria</taxon>
        <taxon>Bacillati</taxon>
        <taxon>Actinomycetota</taxon>
        <taxon>Actinomycetes</taxon>
        <taxon>Kitasatosporales</taxon>
        <taxon>Streptomycetaceae</taxon>
        <taxon>Streptomyces</taxon>
    </lineage>
</organism>
<proteinExistence type="predicted"/>
<reference evidence="1 2" key="1">
    <citation type="submission" date="2024-07" db="EMBL/GenBank/DDBJ databases">
        <title>Whole genome sequencing of Prodigiosin pigment-producing Streptomyces salinarius isolated from rhizosphere soil of Arachis hypogaea.</title>
        <authorList>
            <person name="Vidhya A."/>
            <person name="Ramya S."/>
        </authorList>
    </citation>
    <scope>NUCLEOTIDE SEQUENCE [LARGE SCALE GENOMIC DNA]</scope>
    <source>
        <strain evidence="1 2">VRMG2420</strain>
    </source>
</reference>
<evidence type="ECO:0000313" key="1">
    <source>
        <dbReference type="EMBL" id="MFI7874097.1"/>
    </source>
</evidence>
<gene>
    <name evidence="1" type="ORF">AB4829_26285</name>
</gene>
<evidence type="ECO:0000313" key="2">
    <source>
        <dbReference type="Proteomes" id="UP001614264"/>
    </source>
</evidence>
<protein>
    <submittedName>
        <fullName evidence="1">SCO2521 family protein</fullName>
    </submittedName>
</protein>